<dbReference type="Gene3D" id="1.20.120.30">
    <property type="entry name" value="Aspartate receptor, ligand-binding domain"/>
    <property type="match status" value="1"/>
</dbReference>
<dbReference type="PROSITE" id="PS50111">
    <property type="entry name" value="CHEMOTAXIS_TRANSDUC_2"/>
    <property type="match status" value="1"/>
</dbReference>
<keyword evidence="6" id="KW-0472">Membrane</keyword>
<evidence type="ECO:0000256" key="1">
    <source>
        <dbReference type="ARBA" id="ARBA00022500"/>
    </source>
</evidence>
<dbReference type="HOGENOM" id="CLU_000445_107_14_7"/>
<comment type="similarity">
    <text evidence="2">Belongs to the methyl-accepting chemotaxis (MCP) protein family.</text>
</comment>
<keyword evidence="4" id="KW-0175">Coiled coil</keyword>
<feature type="compositionally biased region" description="Acidic residues" evidence="5">
    <location>
        <begin position="628"/>
        <end position="640"/>
    </location>
</feature>
<dbReference type="EMBL" id="CP001940">
    <property type="protein sequence ID" value="ADH84948.1"/>
    <property type="molecule type" value="Genomic_DNA"/>
</dbReference>
<proteinExistence type="inferred from homology"/>
<dbReference type="eggNOG" id="COG0840">
    <property type="taxonomic scope" value="Bacteria"/>
</dbReference>
<evidence type="ECO:0000256" key="2">
    <source>
        <dbReference type="ARBA" id="ARBA00029447"/>
    </source>
</evidence>
<evidence type="ECO:0000256" key="4">
    <source>
        <dbReference type="SAM" id="Coils"/>
    </source>
</evidence>
<evidence type="ECO:0000313" key="9">
    <source>
        <dbReference type="Proteomes" id="UP000001508"/>
    </source>
</evidence>
<protein>
    <submittedName>
        <fullName evidence="8">Methyl-accepting chemotaxis sensory transducer</fullName>
    </submittedName>
</protein>
<feature type="domain" description="Methyl-accepting transducer" evidence="7">
    <location>
        <begin position="364"/>
        <end position="593"/>
    </location>
</feature>
<dbReference type="GO" id="GO:0006935">
    <property type="term" value="P:chemotaxis"/>
    <property type="evidence" value="ECO:0007669"/>
    <property type="project" value="UniProtKB-KW"/>
</dbReference>
<dbReference type="Pfam" id="PF00015">
    <property type="entry name" value="MCPsignal"/>
    <property type="match status" value="1"/>
</dbReference>
<keyword evidence="6" id="KW-1133">Transmembrane helix</keyword>
<dbReference type="RefSeq" id="WP_013162479.1">
    <property type="nucleotide sequence ID" value="NC_014216.1"/>
</dbReference>
<dbReference type="GO" id="GO:0005886">
    <property type="term" value="C:plasma membrane"/>
    <property type="evidence" value="ECO:0007669"/>
    <property type="project" value="TreeGrafter"/>
</dbReference>
<dbReference type="AlphaFoldDB" id="D6Z6I9"/>
<accession>D6Z6I9</accession>
<dbReference type="InParanoid" id="D6Z6I9"/>
<dbReference type="Gene3D" id="1.10.287.950">
    <property type="entry name" value="Methyl-accepting chemotaxis protein"/>
    <property type="match status" value="1"/>
</dbReference>
<keyword evidence="3" id="KW-0807">Transducer</keyword>
<feature type="coiled-coil region" evidence="4">
    <location>
        <begin position="578"/>
        <end position="609"/>
    </location>
</feature>
<name>D6Z6I9_DESAT</name>
<dbReference type="InterPro" id="IPR004089">
    <property type="entry name" value="MCPsignal_dom"/>
</dbReference>
<reference evidence="9" key="1">
    <citation type="submission" date="2010-02" db="EMBL/GenBank/DDBJ databases">
        <title>Complete sequence of Desulfurivibrio alkaliphilus AHT2.</title>
        <authorList>
            <consortium name="US DOE Joint Genome Institute"/>
            <person name="Pitluck S."/>
            <person name="Chertkov O."/>
            <person name="Detter J.C."/>
            <person name="Han C."/>
            <person name="Tapia R."/>
            <person name="Larimer F."/>
            <person name="Land M."/>
            <person name="Hauser L."/>
            <person name="Kyrpides N."/>
            <person name="Mikhailova N."/>
            <person name="Sorokin D.Y."/>
            <person name="Muyzer G."/>
            <person name="Woyke T."/>
        </authorList>
    </citation>
    <scope>NUCLEOTIDE SEQUENCE [LARGE SCALE GENOMIC DNA]</scope>
    <source>
        <strain evidence="9">DSM 19089 / UNIQEM U267 / AHT2</strain>
    </source>
</reference>
<evidence type="ECO:0000256" key="5">
    <source>
        <dbReference type="SAM" id="MobiDB-lite"/>
    </source>
</evidence>
<dbReference type="PANTHER" id="PTHR43531:SF11">
    <property type="entry name" value="METHYL-ACCEPTING CHEMOTAXIS PROTEIN 3"/>
    <property type="match status" value="1"/>
</dbReference>
<dbReference type="PANTHER" id="PTHR43531">
    <property type="entry name" value="PROTEIN ICFG"/>
    <property type="match status" value="1"/>
</dbReference>
<keyword evidence="1" id="KW-0145">Chemotaxis</keyword>
<sequence>MLTRLNRTIDPLLDRFTIKQQISAGFILMIGILMLSGLASYIGVNFIIRDANEMADSNRLDAELAQREVDHLMWVNQLNTLFTDDSVTRLQVSTDDRQCALGRWLYGEGRQQAEKLLPSLAPLLRELEQPHFRLHQSAARIEAQFRPADQHLTNYLRNIKIRHLEWLHSVKDALMDPEIGTARVQTDPRQCALGRWLYSSEFRQRRQLTPELASFWQKVEEPHTQLHESVVRINELLAENRRQAAIDYFHESTMPAGEATLAAIDDTLAWLDENLAGYQAAQATYTRETLTALAEVQSILHRIRKHVGDNLVSDEGLLHTAWGLKIRVSLVILLGLAVGLGITWPLTIRLSRTLERAAREVEGSSSQVAVAAQEIASSSQSLSDTAASQASSVEETSAALEEIAAQSAQMVELTEGSEKLMRENIKKSGQSLKALAELTQSMTQIEKDSGQIRSIIATIDSIAFQTNLLALNAAVEAARAGEAGAGFAVVADEVKNLAMKTAQEANQIQQLLDTTVARITSCAGSLKEINQDFDDIVETATTIGDKNSAITEATEQQAKGVQQITEATHESSDATQRIAAAAEQSAAASEELSAQSEELKKVVAELEKMVFGSSHGQTATSRSQAASDGDDDDWRWDDEETAQRPRLEDKS</sequence>
<dbReference type="Pfam" id="PF13682">
    <property type="entry name" value="CZB"/>
    <property type="match status" value="2"/>
</dbReference>
<dbReference type="InterPro" id="IPR025991">
    <property type="entry name" value="Chemoreceptor_zinc-bind_dom"/>
</dbReference>
<evidence type="ECO:0000259" key="7">
    <source>
        <dbReference type="PROSITE" id="PS50111"/>
    </source>
</evidence>
<dbReference type="SMART" id="SM00283">
    <property type="entry name" value="MA"/>
    <property type="match status" value="1"/>
</dbReference>
<dbReference type="GO" id="GO:0004888">
    <property type="term" value="F:transmembrane signaling receptor activity"/>
    <property type="evidence" value="ECO:0007669"/>
    <property type="project" value="TreeGrafter"/>
</dbReference>
<evidence type="ECO:0000313" key="8">
    <source>
        <dbReference type="EMBL" id="ADH84948.1"/>
    </source>
</evidence>
<feature type="region of interest" description="Disordered" evidence="5">
    <location>
        <begin position="612"/>
        <end position="651"/>
    </location>
</feature>
<feature type="compositionally biased region" description="Basic and acidic residues" evidence="5">
    <location>
        <begin position="641"/>
        <end position="651"/>
    </location>
</feature>
<dbReference type="InterPro" id="IPR051310">
    <property type="entry name" value="MCP_chemotaxis"/>
</dbReference>
<feature type="transmembrane region" description="Helical" evidence="6">
    <location>
        <begin position="328"/>
        <end position="346"/>
    </location>
</feature>
<dbReference type="GO" id="GO:0007165">
    <property type="term" value="P:signal transduction"/>
    <property type="evidence" value="ECO:0007669"/>
    <property type="project" value="UniProtKB-KW"/>
</dbReference>
<dbReference type="SUPFAM" id="SSF58104">
    <property type="entry name" value="Methyl-accepting chemotaxis protein (MCP) signaling domain"/>
    <property type="match status" value="1"/>
</dbReference>
<evidence type="ECO:0000256" key="3">
    <source>
        <dbReference type="PROSITE-ProRule" id="PRU00284"/>
    </source>
</evidence>
<keyword evidence="6" id="KW-0812">Transmembrane</keyword>
<organism evidence="8 9">
    <name type="scientific">Desulfurivibrio alkaliphilus (strain DSM 19089 / UNIQEM U267 / AHT2)</name>
    <dbReference type="NCBI Taxonomy" id="589865"/>
    <lineage>
        <taxon>Bacteria</taxon>
        <taxon>Pseudomonadati</taxon>
        <taxon>Thermodesulfobacteriota</taxon>
        <taxon>Desulfobulbia</taxon>
        <taxon>Desulfobulbales</taxon>
        <taxon>Desulfobulbaceae</taxon>
        <taxon>Desulfurivibrio</taxon>
    </lineage>
</organism>
<feature type="transmembrane region" description="Helical" evidence="6">
    <location>
        <begin position="22"/>
        <end position="44"/>
    </location>
</feature>
<evidence type="ECO:0000256" key="6">
    <source>
        <dbReference type="SAM" id="Phobius"/>
    </source>
</evidence>
<keyword evidence="9" id="KW-1185">Reference proteome</keyword>
<gene>
    <name evidence="8" type="ordered locus">DaAHT2_0237</name>
</gene>
<feature type="compositionally biased region" description="Polar residues" evidence="5">
    <location>
        <begin position="614"/>
        <end position="626"/>
    </location>
</feature>
<dbReference type="OrthoDB" id="5342522at2"/>
<dbReference type="KEGG" id="dak:DaAHT2_0237"/>
<dbReference type="Proteomes" id="UP000001508">
    <property type="component" value="Chromosome"/>
</dbReference>
<dbReference type="STRING" id="589865.DaAHT2_0237"/>